<dbReference type="EMBL" id="JABANO010004382">
    <property type="protein sequence ID" value="KAF4755269.1"/>
    <property type="molecule type" value="Genomic_DNA"/>
</dbReference>
<evidence type="ECO:0000256" key="1">
    <source>
        <dbReference type="SAM" id="SignalP"/>
    </source>
</evidence>
<evidence type="ECO:0000313" key="2">
    <source>
        <dbReference type="EMBL" id="KAF4755269.1"/>
    </source>
</evidence>
<keyword evidence="1" id="KW-0732">Signal</keyword>
<organism evidence="2 3">
    <name type="scientific">Perkinsus olseni</name>
    <name type="common">Perkinsus atlanticus</name>
    <dbReference type="NCBI Taxonomy" id="32597"/>
    <lineage>
        <taxon>Eukaryota</taxon>
        <taxon>Sar</taxon>
        <taxon>Alveolata</taxon>
        <taxon>Perkinsozoa</taxon>
        <taxon>Perkinsea</taxon>
        <taxon>Perkinsida</taxon>
        <taxon>Perkinsidae</taxon>
        <taxon>Perkinsus</taxon>
    </lineage>
</organism>
<sequence>MVEAVAFLEPFLVLVVLTREHLEVPDPTADDNTVIHDAQAGKVTMTIARFKVKVYVGSNVTPHWTPTIDRADKKAENHFDIPLTEIDPPIRGSSSTVKLLMRMNDMEGCLHENTVCSDLLFKCGYATRKLIETIFEARGREPLRAMCEVATKLICGASNKEGGPVQRDARKATPASYGNQTTAVTDRVDVSGLVVAEIAGRKVMTFELHLEGDRSVLDG</sequence>
<accession>A0A7J6UDH2</accession>
<keyword evidence="3" id="KW-1185">Reference proteome</keyword>
<feature type="signal peptide" evidence="1">
    <location>
        <begin position="1"/>
        <end position="18"/>
    </location>
</feature>
<dbReference type="Proteomes" id="UP000553632">
    <property type="component" value="Unassembled WGS sequence"/>
</dbReference>
<reference evidence="2 3" key="1">
    <citation type="submission" date="2020-04" db="EMBL/GenBank/DDBJ databases">
        <title>Perkinsus olseni comparative genomics.</title>
        <authorList>
            <person name="Bogema D.R."/>
        </authorList>
    </citation>
    <scope>NUCLEOTIDE SEQUENCE [LARGE SCALE GENOMIC DNA]</scope>
    <source>
        <strain evidence="2 3">ATCC PRA-207</strain>
    </source>
</reference>
<gene>
    <name evidence="2" type="ORF">FOZ63_004926</name>
</gene>
<comment type="caution">
    <text evidence="2">The sequence shown here is derived from an EMBL/GenBank/DDBJ whole genome shotgun (WGS) entry which is preliminary data.</text>
</comment>
<name>A0A7J6UDH2_PEROL</name>
<evidence type="ECO:0000313" key="3">
    <source>
        <dbReference type="Proteomes" id="UP000553632"/>
    </source>
</evidence>
<feature type="chain" id="PRO_5029855925" evidence="1">
    <location>
        <begin position="19"/>
        <end position="219"/>
    </location>
</feature>
<dbReference type="AlphaFoldDB" id="A0A7J6UDH2"/>
<proteinExistence type="predicted"/>
<protein>
    <submittedName>
        <fullName evidence="2">Uncharacterized protein</fullName>
    </submittedName>
</protein>